<sequence length="68" mass="7721">MITVYKNNSARKYFTLSDVADAIGTKTNVVWYRVYRAKSMPTPGKIPGRQRAYFNEETFAQIVAEAGK</sequence>
<dbReference type="AlphaFoldDB" id="A0A225EB40"/>
<evidence type="ECO:0008006" key="3">
    <source>
        <dbReference type="Google" id="ProtNLM"/>
    </source>
</evidence>
<accession>A0A225EB40</accession>
<protein>
    <recommendedName>
        <fullName evidence="3">HTH merR-type domain-containing protein</fullName>
    </recommendedName>
</protein>
<comment type="caution">
    <text evidence="1">The sequence shown here is derived from an EMBL/GenBank/DDBJ whole genome shotgun (WGS) entry which is preliminary data.</text>
</comment>
<gene>
    <name evidence="1" type="ORF">FRUB_00298</name>
</gene>
<evidence type="ECO:0000313" key="1">
    <source>
        <dbReference type="EMBL" id="OWK46599.1"/>
    </source>
</evidence>
<dbReference type="RefSeq" id="WP_088251806.1">
    <property type="nucleotide sequence ID" value="NZ_NIDE01000001.1"/>
</dbReference>
<dbReference type="Proteomes" id="UP000214646">
    <property type="component" value="Unassembled WGS sequence"/>
</dbReference>
<organism evidence="1 2">
    <name type="scientific">Fimbriiglobus ruber</name>
    <dbReference type="NCBI Taxonomy" id="1908690"/>
    <lineage>
        <taxon>Bacteria</taxon>
        <taxon>Pseudomonadati</taxon>
        <taxon>Planctomycetota</taxon>
        <taxon>Planctomycetia</taxon>
        <taxon>Gemmatales</taxon>
        <taxon>Gemmataceae</taxon>
        <taxon>Fimbriiglobus</taxon>
    </lineage>
</organism>
<keyword evidence="2" id="KW-1185">Reference proteome</keyword>
<proteinExistence type="predicted"/>
<name>A0A225EB40_9BACT</name>
<reference evidence="2" key="1">
    <citation type="submission" date="2017-06" db="EMBL/GenBank/DDBJ databases">
        <title>Genome analysis of Fimbriiglobus ruber SP5, the first member of the order Planctomycetales with confirmed chitinolytic capability.</title>
        <authorList>
            <person name="Ravin N.V."/>
            <person name="Rakitin A.L."/>
            <person name="Ivanova A.A."/>
            <person name="Beletsky A.V."/>
            <person name="Kulichevskaya I.S."/>
            <person name="Mardanov A.V."/>
            <person name="Dedysh S.N."/>
        </authorList>
    </citation>
    <scope>NUCLEOTIDE SEQUENCE [LARGE SCALE GENOMIC DNA]</scope>
    <source>
        <strain evidence="2">SP5</strain>
    </source>
</reference>
<dbReference type="EMBL" id="NIDE01000001">
    <property type="protein sequence ID" value="OWK46599.1"/>
    <property type="molecule type" value="Genomic_DNA"/>
</dbReference>
<evidence type="ECO:0000313" key="2">
    <source>
        <dbReference type="Proteomes" id="UP000214646"/>
    </source>
</evidence>